<sequence>MKVIMPLLALLLFLSGCQDHSPSNDLVMAAENNRIQVSFDRLEEAEWEGNKGFYIYVTASSLLDTYKAEDDFLFALNSTITDDNSEVYQALFSETIANDENSVTIKQFYSPFPGHSLDSLDITVYAKPTYYKRKVIFQDLEKEMSNQIMNDLFLETVSVQGNEIQLQIFDIHDLHGLTVSLLQDNEEIYPAFSRTSYDPNQNFLTASYEFTNKVPDRFTLVFKRLKLQEQIWEFPLTIPIKQN</sequence>
<gene>
    <name evidence="1" type="ORF">JCM9157_2493</name>
</gene>
<dbReference type="OrthoDB" id="2866574at2"/>
<keyword evidence="2" id="KW-1185">Reference proteome</keyword>
<protein>
    <submittedName>
        <fullName evidence="1">Uncharacterized protein</fullName>
    </submittedName>
</protein>
<reference evidence="1 2" key="1">
    <citation type="journal article" date="2014" name="Genome Announc.">
        <title>Draft Genome Sequences of Three Alkaliphilic Bacillus Strains, Bacillus wakoensis JCM 9140T, Bacillus akibai JCM 9157T, and Bacillus hemicellulosilyticus JCM 9152T.</title>
        <authorList>
            <person name="Yuki M."/>
            <person name="Oshima K."/>
            <person name="Suda W."/>
            <person name="Oshida Y."/>
            <person name="Kitamura K."/>
            <person name="Iida T."/>
            <person name="Hattori M."/>
            <person name="Ohkuma M."/>
        </authorList>
    </citation>
    <scope>NUCLEOTIDE SEQUENCE [LARGE SCALE GENOMIC DNA]</scope>
    <source>
        <strain evidence="1 2">JCM 9157</strain>
    </source>
</reference>
<proteinExistence type="predicted"/>
<evidence type="ECO:0000313" key="2">
    <source>
        <dbReference type="Proteomes" id="UP000018896"/>
    </source>
</evidence>
<accession>W4QTF9</accession>
<dbReference type="Proteomes" id="UP000018896">
    <property type="component" value="Unassembled WGS sequence"/>
</dbReference>
<organism evidence="1 2">
    <name type="scientific">Halalkalibacter akibai (strain ATCC 43226 / DSM 21942 / CIP 109018 / JCM 9157 / 1139)</name>
    <name type="common">Bacillus akibai</name>
    <dbReference type="NCBI Taxonomy" id="1236973"/>
    <lineage>
        <taxon>Bacteria</taxon>
        <taxon>Bacillati</taxon>
        <taxon>Bacillota</taxon>
        <taxon>Bacilli</taxon>
        <taxon>Bacillales</taxon>
        <taxon>Bacillaceae</taxon>
        <taxon>Halalkalibacter</taxon>
    </lineage>
</organism>
<dbReference type="PROSITE" id="PS51257">
    <property type="entry name" value="PROKAR_LIPOPROTEIN"/>
    <property type="match status" value="1"/>
</dbReference>
<dbReference type="eggNOG" id="ENOG5030CZ3">
    <property type="taxonomic scope" value="Bacteria"/>
</dbReference>
<dbReference type="STRING" id="1236973.JCM9157_2493"/>
<dbReference type="RefSeq" id="WP_035664833.1">
    <property type="nucleotide sequence ID" value="NZ_BAUV01000018.1"/>
</dbReference>
<comment type="caution">
    <text evidence="1">The sequence shown here is derived from an EMBL/GenBank/DDBJ whole genome shotgun (WGS) entry which is preliminary data.</text>
</comment>
<dbReference type="EMBL" id="BAUV01000018">
    <property type="protein sequence ID" value="GAE35391.1"/>
    <property type="molecule type" value="Genomic_DNA"/>
</dbReference>
<dbReference type="AlphaFoldDB" id="W4QTF9"/>
<name>W4QTF9_HALA3</name>
<evidence type="ECO:0000313" key="1">
    <source>
        <dbReference type="EMBL" id="GAE35391.1"/>
    </source>
</evidence>